<comment type="caution">
    <text evidence="13">The sequence shown here is derived from an EMBL/GenBank/DDBJ whole genome shotgun (WGS) entry which is preliminary data.</text>
</comment>
<evidence type="ECO:0000259" key="12">
    <source>
        <dbReference type="PROSITE" id="PS50850"/>
    </source>
</evidence>
<dbReference type="InterPro" id="IPR011701">
    <property type="entry name" value="MFS"/>
</dbReference>
<dbReference type="PROSITE" id="PS50850">
    <property type="entry name" value="MFS"/>
    <property type="match status" value="1"/>
</dbReference>
<name>A0A5J5KYH9_9MICC</name>
<accession>A0A5J5KYH9</accession>
<feature type="transmembrane region" description="Helical" evidence="11">
    <location>
        <begin position="245"/>
        <end position="263"/>
    </location>
</feature>
<evidence type="ECO:0000256" key="9">
    <source>
        <dbReference type="ARBA" id="ARBA00037295"/>
    </source>
</evidence>
<feature type="transmembrane region" description="Helical" evidence="11">
    <location>
        <begin position="196"/>
        <end position="215"/>
    </location>
</feature>
<dbReference type="FunFam" id="1.20.1250.20:FF:000001">
    <property type="entry name" value="Dicarboxylate MFS transporter"/>
    <property type="match status" value="1"/>
</dbReference>
<comment type="similarity">
    <text evidence="2">Belongs to the major facilitator superfamily. Metabolite:H+ Symporter (MHS) family (TC 2.A.1.6) family.</text>
</comment>
<evidence type="ECO:0000313" key="13">
    <source>
        <dbReference type="EMBL" id="KAA9394817.1"/>
    </source>
</evidence>
<evidence type="ECO:0000256" key="2">
    <source>
        <dbReference type="ARBA" id="ARBA00008240"/>
    </source>
</evidence>
<dbReference type="GO" id="GO:0015293">
    <property type="term" value="F:symporter activity"/>
    <property type="evidence" value="ECO:0007669"/>
    <property type="project" value="UniProtKB-KW"/>
</dbReference>
<feature type="transmembrane region" description="Helical" evidence="11">
    <location>
        <begin position="60"/>
        <end position="84"/>
    </location>
</feature>
<feature type="transmembrane region" description="Helical" evidence="11">
    <location>
        <begin position="283"/>
        <end position="300"/>
    </location>
</feature>
<keyword evidence="3" id="KW-0813">Transport</keyword>
<evidence type="ECO:0000313" key="14">
    <source>
        <dbReference type="Proteomes" id="UP000325957"/>
    </source>
</evidence>
<keyword evidence="5 11" id="KW-0812">Transmembrane</keyword>
<dbReference type="InterPro" id="IPR036259">
    <property type="entry name" value="MFS_trans_sf"/>
</dbReference>
<feature type="domain" description="Major facilitator superfamily (MFS) profile" evidence="12">
    <location>
        <begin position="24"/>
        <end position="430"/>
    </location>
</feature>
<dbReference type="PANTHER" id="PTHR43528">
    <property type="entry name" value="ALPHA-KETOGLUTARATE PERMEASE"/>
    <property type="match status" value="1"/>
</dbReference>
<dbReference type="RefSeq" id="WP_158033128.1">
    <property type="nucleotide sequence ID" value="NZ_ML708613.1"/>
</dbReference>
<sequence length="451" mass="47929">MTSISREEAPAPGDHGAAPSLKRVITSSAIGQFVEFYDFVIYAYSAAVLAKLFFPSEDPVAGVLSVFAVYAVGFAIRPIGGIVFGLLGDKIGRRRVLVLVIVMMGAGTMAIGLLPTYEQIGILAPVLLVLCRLLQGFSAAGETMTSNAFVAEHSPRGKRGLYVSFTYSFTTLPSVAAAIIVWALIAGLGTEAYESWGWRIAFLIGGPMALVGLYIRSKISESPVFEAAKAAEDETQVARSSSKKAIIQALALSAVGALGFYTLSGYMVSYLTTTVELPQDQALISNGIALTIAFVSFWLGGALGDRFGRRPVLFAMIAAAIVLYLPAFWLAGNATFWGALTGQSVIGVIFGMFYGVFAVRILESFSTHNRVSGTVICFNVSYTVFGGTAPLISTWLITQTGLLFAPAIYMVVLAVVVLLVVIALKMPETAGRSMLHADDVGGSPELQEVRH</sequence>
<comment type="function">
    <text evidence="9">May be a proton symporter involved in the uptake of osmolytes such as proline and glycine betaine.</text>
</comment>
<feature type="transmembrane region" description="Helical" evidence="11">
    <location>
        <begin position="403"/>
        <end position="424"/>
    </location>
</feature>
<keyword evidence="6" id="KW-0769">Symport</keyword>
<evidence type="ECO:0000256" key="8">
    <source>
        <dbReference type="ARBA" id="ARBA00023136"/>
    </source>
</evidence>
<gene>
    <name evidence="13" type="ORF">FCK90_04595</name>
</gene>
<evidence type="ECO:0000256" key="4">
    <source>
        <dbReference type="ARBA" id="ARBA00022475"/>
    </source>
</evidence>
<evidence type="ECO:0000256" key="10">
    <source>
        <dbReference type="ARBA" id="ARBA00039918"/>
    </source>
</evidence>
<organism evidence="13 14">
    <name type="scientific">Kocuria coralli</name>
    <dbReference type="NCBI Taxonomy" id="1461025"/>
    <lineage>
        <taxon>Bacteria</taxon>
        <taxon>Bacillati</taxon>
        <taxon>Actinomycetota</taxon>
        <taxon>Actinomycetes</taxon>
        <taxon>Micrococcales</taxon>
        <taxon>Micrococcaceae</taxon>
        <taxon>Kocuria</taxon>
    </lineage>
</organism>
<dbReference type="InterPro" id="IPR051084">
    <property type="entry name" value="H+-coupled_symporters"/>
</dbReference>
<keyword evidence="14" id="KW-1185">Reference proteome</keyword>
<feature type="transmembrane region" description="Helical" evidence="11">
    <location>
        <begin position="312"/>
        <end position="330"/>
    </location>
</feature>
<protein>
    <recommendedName>
        <fullName evidence="10">Putative proline/betaine transporter</fullName>
    </recommendedName>
</protein>
<feature type="transmembrane region" description="Helical" evidence="11">
    <location>
        <begin position="371"/>
        <end position="397"/>
    </location>
</feature>
<dbReference type="GO" id="GO:0005886">
    <property type="term" value="C:plasma membrane"/>
    <property type="evidence" value="ECO:0007669"/>
    <property type="project" value="UniProtKB-SubCell"/>
</dbReference>
<feature type="transmembrane region" description="Helical" evidence="11">
    <location>
        <begin position="96"/>
        <end position="114"/>
    </location>
</feature>
<evidence type="ECO:0000256" key="1">
    <source>
        <dbReference type="ARBA" id="ARBA00004651"/>
    </source>
</evidence>
<dbReference type="EMBL" id="SZWF01000004">
    <property type="protein sequence ID" value="KAA9394817.1"/>
    <property type="molecule type" value="Genomic_DNA"/>
</dbReference>
<keyword evidence="4" id="KW-1003">Cell membrane</keyword>
<feature type="transmembrane region" description="Helical" evidence="11">
    <location>
        <begin position="336"/>
        <end position="359"/>
    </location>
</feature>
<dbReference type="InterPro" id="IPR020846">
    <property type="entry name" value="MFS_dom"/>
</dbReference>
<keyword evidence="8 11" id="KW-0472">Membrane</keyword>
<evidence type="ECO:0000256" key="7">
    <source>
        <dbReference type="ARBA" id="ARBA00022989"/>
    </source>
</evidence>
<reference evidence="13 14" key="1">
    <citation type="submission" date="2019-05" db="EMBL/GenBank/DDBJ databases">
        <title>Kocuria coralli sp. nov., a novel actinobacterium isolated from coral reef seawater.</title>
        <authorList>
            <person name="Li J."/>
        </authorList>
    </citation>
    <scope>NUCLEOTIDE SEQUENCE [LARGE SCALE GENOMIC DNA]</scope>
    <source>
        <strain evidence="13 14">SCSIO 13007</strain>
    </source>
</reference>
<dbReference type="Pfam" id="PF07690">
    <property type="entry name" value="MFS_1"/>
    <property type="match status" value="1"/>
</dbReference>
<evidence type="ECO:0000256" key="11">
    <source>
        <dbReference type="SAM" id="Phobius"/>
    </source>
</evidence>
<dbReference type="Gene3D" id="1.20.1250.20">
    <property type="entry name" value="MFS general substrate transporter like domains"/>
    <property type="match status" value="2"/>
</dbReference>
<proteinExistence type="inferred from homology"/>
<dbReference type="OrthoDB" id="8953821at2"/>
<dbReference type="PANTHER" id="PTHR43528:SF1">
    <property type="entry name" value="ALPHA-KETOGLUTARATE PERMEASE"/>
    <property type="match status" value="1"/>
</dbReference>
<dbReference type="AlphaFoldDB" id="A0A5J5KYH9"/>
<dbReference type="SUPFAM" id="SSF103473">
    <property type="entry name" value="MFS general substrate transporter"/>
    <property type="match status" value="1"/>
</dbReference>
<dbReference type="Proteomes" id="UP000325957">
    <property type="component" value="Unassembled WGS sequence"/>
</dbReference>
<comment type="subcellular location">
    <subcellularLocation>
        <location evidence="1">Cell membrane</location>
        <topology evidence="1">Multi-pass membrane protein</topology>
    </subcellularLocation>
</comment>
<feature type="transmembrane region" description="Helical" evidence="11">
    <location>
        <begin position="161"/>
        <end position="184"/>
    </location>
</feature>
<feature type="transmembrane region" description="Helical" evidence="11">
    <location>
        <begin position="120"/>
        <end position="140"/>
    </location>
</feature>
<feature type="transmembrane region" description="Helical" evidence="11">
    <location>
        <begin position="36"/>
        <end position="54"/>
    </location>
</feature>
<evidence type="ECO:0000256" key="5">
    <source>
        <dbReference type="ARBA" id="ARBA00022692"/>
    </source>
</evidence>
<evidence type="ECO:0000256" key="3">
    <source>
        <dbReference type="ARBA" id="ARBA00022448"/>
    </source>
</evidence>
<keyword evidence="7 11" id="KW-1133">Transmembrane helix</keyword>
<evidence type="ECO:0000256" key="6">
    <source>
        <dbReference type="ARBA" id="ARBA00022847"/>
    </source>
</evidence>